<dbReference type="PANTHER" id="PTHR15350:SF5">
    <property type="entry name" value="COP9 SIGNALOSOME COMPLEX SUBUNIT 7"/>
    <property type="match status" value="1"/>
</dbReference>
<dbReference type="Proteomes" id="UP001271007">
    <property type="component" value="Unassembled WGS sequence"/>
</dbReference>
<evidence type="ECO:0000259" key="4">
    <source>
        <dbReference type="PROSITE" id="PS50250"/>
    </source>
</evidence>
<dbReference type="Pfam" id="PF01399">
    <property type="entry name" value="PCI"/>
    <property type="match status" value="1"/>
</dbReference>
<feature type="compositionally biased region" description="Acidic residues" evidence="3">
    <location>
        <begin position="260"/>
        <end position="272"/>
    </location>
</feature>
<dbReference type="Pfam" id="PF22061">
    <property type="entry name" value="CSN7_HB_subdom"/>
    <property type="match status" value="1"/>
</dbReference>
<evidence type="ECO:0000313" key="5">
    <source>
        <dbReference type="EMBL" id="KAK3055112.1"/>
    </source>
</evidence>
<evidence type="ECO:0000256" key="3">
    <source>
        <dbReference type="SAM" id="MobiDB-lite"/>
    </source>
</evidence>
<keyword evidence="6" id="KW-1185">Reference proteome</keyword>
<proteinExistence type="inferred from homology"/>
<dbReference type="InterPro" id="IPR000717">
    <property type="entry name" value="PCI_dom"/>
</dbReference>
<evidence type="ECO:0000256" key="1">
    <source>
        <dbReference type="ARBA" id="ARBA00008482"/>
    </source>
</evidence>
<dbReference type="PANTHER" id="PTHR15350">
    <property type="entry name" value="COP9 SIGNALOSOME COMPLEX SUBUNIT 7/DENDRITIC CELL PROTEIN GA17"/>
    <property type="match status" value="1"/>
</dbReference>
<sequence>MDQTVALNALAPFLALAKSATSPRAAADLITQATSAPNTYVFAELLHQKNIQSLQGNEQYGGHYELLKCFAWGTWSQYKGNPTTQPTNNTYPPLTSSPASPNLPTLSDAQTTKLRLLTLLTTASSPKTSTTNLTYTSLLALLDLSSAIDLEHLVTQAIYSNLLSGTLNPAAQTVVITSVSPLRDLAPGSVAGMIAELEAWSGRCEGVLGELEEEIKRVKAEAVRRDRYEKKVERQVKAVGDAAEKGGKRGTRGGQKAEVDEGWEGEEDEMDVDGGVGGSGAGKKKGGGGLQGIMGKFGGRSGR</sequence>
<dbReference type="SMART" id="SM00088">
    <property type="entry name" value="PINT"/>
    <property type="match status" value="1"/>
</dbReference>
<organism evidence="5 6">
    <name type="scientific">Extremus antarcticus</name>
    <dbReference type="NCBI Taxonomy" id="702011"/>
    <lineage>
        <taxon>Eukaryota</taxon>
        <taxon>Fungi</taxon>
        <taxon>Dikarya</taxon>
        <taxon>Ascomycota</taxon>
        <taxon>Pezizomycotina</taxon>
        <taxon>Dothideomycetes</taxon>
        <taxon>Dothideomycetidae</taxon>
        <taxon>Mycosphaerellales</taxon>
        <taxon>Extremaceae</taxon>
        <taxon>Extremus</taxon>
    </lineage>
</organism>
<comment type="similarity">
    <text evidence="1">Belongs to the CSN7/EIF3M family. CSN7 subfamily.</text>
</comment>
<evidence type="ECO:0000256" key="2">
    <source>
        <dbReference type="ARBA" id="ARBA00022790"/>
    </source>
</evidence>
<dbReference type="PROSITE" id="PS50250">
    <property type="entry name" value="PCI"/>
    <property type="match status" value="1"/>
</dbReference>
<protein>
    <recommendedName>
        <fullName evidence="4">PCI domain-containing protein</fullName>
    </recommendedName>
</protein>
<dbReference type="AlphaFoldDB" id="A0AAJ0DRB1"/>
<feature type="region of interest" description="Disordered" evidence="3">
    <location>
        <begin position="239"/>
        <end position="303"/>
    </location>
</feature>
<dbReference type="EMBL" id="JAWDJX010000009">
    <property type="protein sequence ID" value="KAK3055112.1"/>
    <property type="molecule type" value="Genomic_DNA"/>
</dbReference>
<feature type="compositionally biased region" description="Low complexity" evidence="3">
    <location>
        <begin position="81"/>
        <end position="93"/>
    </location>
</feature>
<reference evidence="5" key="1">
    <citation type="submission" date="2023-04" db="EMBL/GenBank/DDBJ databases">
        <title>Black Yeasts Isolated from many extreme environments.</title>
        <authorList>
            <person name="Coleine C."/>
            <person name="Stajich J.E."/>
            <person name="Selbmann L."/>
        </authorList>
    </citation>
    <scope>NUCLEOTIDE SEQUENCE</scope>
    <source>
        <strain evidence="5">CCFEE 5312</strain>
    </source>
</reference>
<feature type="region of interest" description="Disordered" evidence="3">
    <location>
        <begin position="81"/>
        <end position="101"/>
    </location>
</feature>
<evidence type="ECO:0000313" key="6">
    <source>
        <dbReference type="Proteomes" id="UP001271007"/>
    </source>
</evidence>
<keyword evidence="2" id="KW-0736">Signalosome</keyword>
<feature type="compositionally biased region" description="Gly residues" evidence="3">
    <location>
        <begin position="274"/>
        <end position="303"/>
    </location>
</feature>
<dbReference type="GO" id="GO:0008180">
    <property type="term" value="C:COP9 signalosome"/>
    <property type="evidence" value="ECO:0007669"/>
    <property type="project" value="UniProtKB-KW"/>
</dbReference>
<gene>
    <name evidence="5" type="ORF">LTR09_003665</name>
</gene>
<comment type="caution">
    <text evidence="5">The sequence shown here is derived from an EMBL/GenBank/DDBJ whole genome shotgun (WGS) entry which is preliminary data.</text>
</comment>
<accession>A0AAJ0DRB1</accession>
<dbReference type="InterPro" id="IPR045237">
    <property type="entry name" value="COPS7/eIF3m"/>
</dbReference>
<feature type="domain" description="PCI" evidence="4">
    <location>
        <begin position="1"/>
        <end position="181"/>
    </location>
</feature>
<name>A0AAJ0DRB1_9PEZI</name>